<evidence type="ECO:0000256" key="6">
    <source>
        <dbReference type="ARBA" id="ARBA00022840"/>
    </source>
</evidence>
<feature type="binding site" evidence="8">
    <location>
        <position position="164"/>
    </location>
    <ligand>
        <name>(R)-pantoate</name>
        <dbReference type="ChEBI" id="CHEBI:15980"/>
    </ligand>
</feature>
<keyword evidence="8" id="KW-0963">Cytoplasm</keyword>
<comment type="function">
    <text evidence="8">Catalyzes the condensation of pantoate with beta-alanine in an ATP-dependent reaction via a pantoyl-adenylate intermediate.</text>
</comment>
<comment type="pathway">
    <text evidence="1 8">Cofactor biosynthesis; (R)-pantothenate biosynthesis; (R)-pantothenate from (R)-pantoate and beta-alanine: step 1/1.</text>
</comment>
<evidence type="ECO:0000256" key="5">
    <source>
        <dbReference type="ARBA" id="ARBA00022741"/>
    </source>
</evidence>
<feature type="binding site" evidence="8">
    <location>
        <begin position="158"/>
        <end position="161"/>
    </location>
    <ligand>
        <name>ATP</name>
        <dbReference type="ChEBI" id="CHEBI:30616"/>
    </ligand>
</feature>
<evidence type="ECO:0000313" key="9">
    <source>
        <dbReference type="EMBL" id="AJY78009.1"/>
    </source>
</evidence>
<dbReference type="PANTHER" id="PTHR21299">
    <property type="entry name" value="CYTIDYLATE KINASE/PANTOATE-BETA-ALANINE LIGASE"/>
    <property type="match status" value="1"/>
</dbReference>
<protein>
    <recommendedName>
        <fullName evidence="8">Pantothenate synthetase</fullName>
        <shortName evidence="8">PS</shortName>
        <ecNumber evidence="8">6.3.2.1</ecNumber>
    </recommendedName>
    <alternativeName>
        <fullName evidence="8">Pantoate--beta-alanine ligase</fullName>
    </alternativeName>
    <alternativeName>
        <fullName evidence="8">Pantoate-activating enzyme</fullName>
    </alternativeName>
</protein>
<comment type="subcellular location">
    <subcellularLocation>
        <location evidence="8">Cytoplasm</location>
    </subcellularLocation>
</comment>
<evidence type="ECO:0000256" key="7">
    <source>
        <dbReference type="ARBA" id="ARBA00048258"/>
    </source>
</evidence>
<dbReference type="CDD" id="cd00560">
    <property type="entry name" value="PanC"/>
    <property type="match status" value="1"/>
</dbReference>
<evidence type="ECO:0000256" key="2">
    <source>
        <dbReference type="ARBA" id="ARBA00009256"/>
    </source>
</evidence>
<dbReference type="Pfam" id="PF02569">
    <property type="entry name" value="Pantoate_ligase"/>
    <property type="match status" value="1"/>
</dbReference>
<evidence type="ECO:0000256" key="8">
    <source>
        <dbReference type="HAMAP-Rule" id="MF_00158"/>
    </source>
</evidence>
<feature type="binding site" evidence="8">
    <location>
        <position position="72"/>
    </location>
    <ligand>
        <name>beta-alanine</name>
        <dbReference type="ChEBI" id="CHEBI:57966"/>
    </ligand>
</feature>
<evidence type="ECO:0000256" key="4">
    <source>
        <dbReference type="ARBA" id="ARBA00022655"/>
    </source>
</evidence>
<dbReference type="PATRIC" id="fig|1126833.4.peg.5400"/>
<evidence type="ECO:0000256" key="1">
    <source>
        <dbReference type="ARBA" id="ARBA00004990"/>
    </source>
</evidence>
<reference evidence="10" key="2">
    <citation type="submission" date="2015-03" db="EMBL/GenBank/DDBJ databases">
        <title>Genome sequence of Paenibacillus beijingensis strain DSM 24997T.</title>
        <authorList>
            <person name="Kwak Y."/>
            <person name="Shin J.-H."/>
        </authorList>
    </citation>
    <scope>NUCLEOTIDE SEQUENCE [LARGE SCALE GENOMIC DNA]</scope>
    <source>
        <strain evidence="10">DSM 24997</strain>
    </source>
</reference>
<dbReference type="KEGG" id="pbj:VN24_24550"/>
<dbReference type="GO" id="GO:0015940">
    <property type="term" value="P:pantothenate biosynthetic process"/>
    <property type="evidence" value="ECO:0007669"/>
    <property type="project" value="UniProtKB-UniRule"/>
</dbReference>
<dbReference type="InterPro" id="IPR003721">
    <property type="entry name" value="Pantoate_ligase"/>
</dbReference>
<dbReference type="OrthoDB" id="9773087at2"/>
<dbReference type="Gene3D" id="3.30.1300.10">
    <property type="entry name" value="Pantoate-beta-alanine ligase, C-terminal domain"/>
    <property type="match status" value="1"/>
</dbReference>
<feature type="active site" description="Proton donor" evidence="8">
    <location>
        <position position="48"/>
    </location>
</feature>
<organism evidence="9 10">
    <name type="scientific">Paenibacillus beijingensis</name>
    <dbReference type="NCBI Taxonomy" id="1126833"/>
    <lineage>
        <taxon>Bacteria</taxon>
        <taxon>Bacillati</taxon>
        <taxon>Bacillota</taxon>
        <taxon>Bacilli</taxon>
        <taxon>Bacillales</taxon>
        <taxon>Paenibacillaceae</taxon>
        <taxon>Paenibacillus</taxon>
    </lineage>
</organism>
<dbReference type="HOGENOM" id="CLU_047148_0_0_9"/>
<reference evidence="9 10" key="1">
    <citation type="journal article" date="2015" name="J. Biotechnol.">
        <title>Complete genome sequence of Paenibacillus beijingensis 7188(T) (=DSM 24997(T)), a novel rhizobacterium from jujube garden soil.</title>
        <authorList>
            <person name="Kwak Y."/>
            <person name="Shin J.H."/>
        </authorList>
    </citation>
    <scope>NUCLEOTIDE SEQUENCE [LARGE SCALE GENOMIC DNA]</scope>
    <source>
        <strain evidence="9 10">DSM 24997</strain>
    </source>
</reference>
<accession>A0A0D5NRP2</accession>
<keyword evidence="3 8" id="KW-0436">Ligase</keyword>
<sequence length="307" mass="33931">MTTTSPADLVTVCRTIDDLKQKLQQLRWANAALTVGFVPTMGYLHEGHASLLRRSKRENDITVLSIFVNPLQFGPGEDLDRYPRDEQRDLLIAAEVGADLVFMPSVQEMYPVKPQTTVLVSGVTERLCGASRPGHFDGVGTVVSKLFNIVQPRRAYFGMKDAQQVAVITTMVNDLNMPIEIVPCPTVREADGLALSSRNKYLSPEERSQALILSATLRQAREWMRKPDLTVQELTSRIHASIASAPMAVIDYAEVLYYPSLEQPDGEQLLSGLEQPLIVALAVKFGATRLIDNMIMNPAKGEISSHV</sequence>
<proteinExistence type="inferred from homology"/>
<dbReference type="InterPro" id="IPR014729">
    <property type="entry name" value="Rossmann-like_a/b/a_fold"/>
</dbReference>
<dbReference type="SUPFAM" id="SSF52374">
    <property type="entry name" value="Nucleotidylyl transferase"/>
    <property type="match status" value="1"/>
</dbReference>
<evidence type="ECO:0000313" key="10">
    <source>
        <dbReference type="Proteomes" id="UP000032633"/>
    </source>
</evidence>
<dbReference type="FunFam" id="3.40.50.620:FF:000013">
    <property type="entry name" value="Pantothenate synthetase"/>
    <property type="match status" value="1"/>
</dbReference>
<dbReference type="Gene3D" id="3.40.50.620">
    <property type="entry name" value="HUPs"/>
    <property type="match status" value="1"/>
</dbReference>
<dbReference type="PANTHER" id="PTHR21299:SF1">
    <property type="entry name" value="PANTOATE--BETA-ALANINE LIGASE"/>
    <property type="match status" value="1"/>
</dbReference>
<keyword evidence="5 8" id="KW-0547">Nucleotide-binding</keyword>
<dbReference type="UniPathway" id="UPA00028">
    <property type="reaction ID" value="UER00005"/>
</dbReference>
<dbReference type="HAMAP" id="MF_00158">
    <property type="entry name" value="PanC"/>
    <property type="match status" value="1"/>
</dbReference>
<dbReference type="EMBL" id="CP011058">
    <property type="protein sequence ID" value="AJY78009.1"/>
    <property type="molecule type" value="Genomic_DNA"/>
</dbReference>
<dbReference type="Proteomes" id="UP000032633">
    <property type="component" value="Chromosome"/>
</dbReference>
<dbReference type="GO" id="GO:0004592">
    <property type="term" value="F:pantoate-beta-alanine ligase activity"/>
    <property type="evidence" value="ECO:0007669"/>
    <property type="project" value="UniProtKB-UniRule"/>
</dbReference>
<keyword evidence="6 8" id="KW-0067">ATP-binding</keyword>
<name>A0A0D5NRP2_9BACL</name>
<feature type="binding site" evidence="8">
    <location>
        <position position="72"/>
    </location>
    <ligand>
        <name>(R)-pantoate</name>
        <dbReference type="ChEBI" id="CHEBI:15980"/>
    </ligand>
</feature>
<dbReference type="InterPro" id="IPR004821">
    <property type="entry name" value="Cyt_trans-like"/>
</dbReference>
<feature type="binding site" evidence="8">
    <location>
        <position position="187"/>
    </location>
    <ligand>
        <name>ATP</name>
        <dbReference type="ChEBI" id="CHEBI:30616"/>
    </ligand>
</feature>
<keyword evidence="10" id="KW-1185">Reference proteome</keyword>
<keyword evidence="4 8" id="KW-0566">Pantothenate biosynthesis</keyword>
<comment type="subunit">
    <text evidence="8">Homodimer.</text>
</comment>
<gene>
    <name evidence="8" type="primary">panC</name>
    <name evidence="9" type="ORF">VN24_24550</name>
</gene>
<dbReference type="NCBIfam" id="TIGR00018">
    <property type="entry name" value="panC"/>
    <property type="match status" value="1"/>
</dbReference>
<comment type="similarity">
    <text evidence="2 8">Belongs to the pantothenate synthetase family.</text>
</comment>
<dbReference type="InterPro" id="IPR042176">
    <property type="entry name" value="Pantoate_ligase_C"/>
</dbReference>
<dbReference type="GO" id="GO:0005524">
    <property type="term" value="F:ATP binding"/>
    <property type="evidence" value="ECO:0007669"/>
    <property type="project" value="UniProtKB-KW"/>
</dbReference>
<dbReference type="AlphaFoldDB" id="A0A0D5NRP2"/>
<comment type="miscellaneous">
    <text evidence="8">The reaction proceeds by a bi uni uni bi ping pong mechanism.</text>
</comment>
<feature type="binding site" evidence="8">
    <location>
        <begin position="195"/>
        <end position="198"/>
    </location>
    <ligand>
        <name>ATP</name>
        <dbReference type="ChEBI" id="CHEBI:30616"/>
    </ligand>
</feature>
<evidence type="ECO:0000256" key="3">
    <source>
        <dbReference type="ARBA" id="ARBA00022598"/>
    </source>
</evidence>
<dbReference type="STRING" id="1126833.VN24_24550"/>
<dbReference type="GO" id="GO:0005829">
    <property type="term" value="C:cytosol"/>
    <property type="evidence" value="ECO:0007669"/>
    <property type="project" value="TreeGrafter"/>
</dbReference>
<feature type="binding site" evidence="8">
    <location>
        <begin position="41"/>
        <end position="48"/>
    </location>
    <ligand>
        <name>ATP</name>
        <dbReference type="ChEBI" id="CHEBI:30616"/>
    </ligand>
</feature>
<dbReference type="NCBIfam" id="TIGR00125">
    <property type="entry name" value="cyt_tran_rel"/>
    <property type="match status" value="1"/>
</dbReference>
<dbReference type="EC" id="6.3.2.1" evidence="8"/>
<comment type="catalytic activity">
    <reaction evidence="7 8">
        <text>(R)-pantoate + beta-alanine + ATP = (R)-pantothenate + AMP + diphosphate + H(+)</text>
        <dbReference type="Rhea" id="RHEA:10912"/>
        <dbReference type="ChEBI" id="CHEBI:15378"/>
        <dbReference type="ChEBI" id="CHEBI:15980"/>
        <dbReference type="ChEBI" id="CHEBI:29032"/>
        <dbReference type="ChEBI" id="CHEBI:30616"/>
        <dbReference type="ChEBI" id="CHEBI:33019"/>
        <dbReference type="ChEBI" id="CHEBI:57966"/>
        <dbReference type="ChEBI" id="CHEBI:456215"/>
        <dbReference type="EC" id="6.3.2.1"/>
    </reaction>
</comment>